<dbReference type="RefSeq" id="WP_055334466.1">
    <property type="nucleotide sequence ID" value="NZ_CDNF01000003.1"/>
</dbReference>
<comment type="subcellular location">
    <subcellularLocation>
        <location evidence="1">Cell membrane</location>
        <topology evidence="1">Multi-pass membrane protein</topology>
    </subcellularLocation>
</comment>
<feature type="transmembrane region" description="Helical" evidence="6">
    <location>
        <begin position="521"/>
        <end position="538"/>
    </location>
</feature>
<dbReference type="InterPro" id="IPR004869">
    <property type="entry name" value="MMPL_dom"/>
</dbReference>
<evidence type="ECO:0000256" key="2">
    <source>
        <dbReference type="ARBA" id="ARBA00022475"/>
    </source>
</evidence>
<feature type="transmembrane region" description="Helical" evidence="6">
    <location>
        <begin position="356"/>
        <end position="378"/>
    </location>
</feature>
<evidence type="ECO:0000259" key="7">
    <source>
        <dbReference type="PROSITE" id="PS50156"/>
    </source>
</evidence>
<dbReference type="AlphaFoldDB" id="A0A0C7R3V0"/>
<keyword evidence="2" id="KW-1003">Cell membrane</keyword>
<dbReference type="Pfam" id="PF03176">
    <property type="entry name" value="MMPL"/>
    <property type="match status" value="2"/>
</dbReference>
<dbReference type="GO" id="GO:0005886">
    <property type="term" value="C:plasma membrane"/>
    <property type="evidence" value="ECO:0007669"/>
    <property type="project" value="UniProtKB-SubCell"/>
</dbReference>
<evidence type="ECO:0000256" key="3">
    <source>
        <dbReference type="ARBA" id="ARBA00022692"/>
    </source>
</evidence>
<proteinExistence type="predicted"/>
<feature type="transmembrane region" description="Helical" evidence="6">
    <location>
        <begin position="308"/>
        <end position="326"/>
    </location>
</feature>
<feature type="transmembrane region" description="Helical" evidence="6">
    <location>
        <begin position="200"/>
        <end position="220"/>
    </location>
</feature>
<protein>
    <submittedName>
        <fullName evidence="8">Antibiotic ABC transporter permease</fullName>
    </submittedName>
</protein>
<evidence type="ECO:0000313" key="9">
    <source>
        <dbReference type="Proteomes" id="UP000049127"/>
    </source>
</evidence>
<feature type="transmembrane region" description="Helical" evidence="6">
    <location>
        <begin position="545"/>
        <end position="565"/>
    </location>
</feature>
<feature type="transmembrane region" description="Helical" evidence="6">
    <location>
        <begin position="274"/>
        <end position="296"/>
    </location>
</feature>
<feature type="transmembrane region" description="Helical" evidence="6">
    <location>
        <begin position="174"/>
        <end position="193"/>
    </location>
</feature>
<dbReference type="InterPro" id="IPR050545">
    <property type="entry name" value="Mycobact_MmpL"/>
</dbReference>
<accession>A0A0C7R3V0</accession>
<dbReference type="InterPro" id="IPR000731">
    <property type="entry name" value="SSD"/>
</dbReference>
<name>A0A0C7R3V0_PARSO</name>
<feature type="transmembrane region" description="Helical" evidence="6">
    <location>
        <begin position="571"/>
        <end position="591"/>
    </location>
</feature>
<dbReference type="PROSITE" id="PS50156">
    <property type="entry name" value="SSD"/>
    <property type="match status" value="1"/>
</dbReference>
<organism evidence="8 9">
    <name type="scientific">Paraclostridium sordellii</name>
    <name type="common">Clostridium sordellii</name>
    <dbReference type="NCBI Taxonomy" id="1505"/>
    <lineage>
        <taxon>Bacteria</taxon>
        <taxon>Bacillati</taxon>
        <taxon>Bacillota</taxon>
        <taxon>Clostridia</taxon>
        <taxon>Peptostreptococcales</taxon>
        <taxon>Peptostreptococcaceae</taxon>
        <taxon>Paraclostridium</taxon>
    </lineage>
</organism>
<reference evidence="8 9" key="1">
    <citation type="submission" date="2015-01" db="EMBL/GenBank/DDBJ databases">
        <authorList>
            <person name="Aslett A.Martin."/>
            <person name="De Silva Nishadi"/>
        </authorList>
    </citation>
    <scope>NUCLEOTIDE SEQUENCE [LARGE SCALE GENOMIC DNA]</scope>
    <source>
        <strain evidence="8 9">R28058</strain>
    </source>
</reference>
<feature type="transmembrane region" description="Helical" evidence="6">
    <location>
        <begin position="620"/>
        <end position="638"/>
    </location>
</feature>
<dbReference type="EMBL" id="CEKZ01000003">
    <property type="protein sequence ID" value="CEQ02794.1"/>
    <property type="molecule type" value="Genomic_DNA"/>
</dbReference>
<evidence type="ECO:0000256" key="4">
    <source>
        <dbReference type="ARBA" id="ARBA00022989"/>
    </source>
</evidence>
<feature type="transmembrane region" description="Helical" evidence="6">
    <location>
        <begin position="650"/>
        <end position="678"/>
    </location>
</feature>
<evidence type="ECO:0000256" key="6">
    <source>
        <dbReference type="SAM" id="Phobius"/>
    </source>
</evidence>
<keyword evidence="5 6" id="KW-0472">Membrane</keyword>
<dbReference type="SUPFAM" id="SSF82866">
    <property type="entry name" value="Multidrug efflux transporter AcrB transmembrane domain"/>
    <property type="match status" value="2"/>
</dbReference>
<dbReference type="PANTHER" id="PTHR33406:SF13">
    <property type="entry name" value="MEMBRANE PROTEIN YDFJ"/>
    <property type="match status" value="1"/>
</dbReference>
<gene>
    <name evidence="8" type="primary">ydgH</name>
    <name evidence="8" type="ORF">R28058_05271</name>
</gene>
<dbReference type="PANTHER" id="PTHR33406">
    <property type="entry name" value="MEMBRANE PROTEIN MJ1562-RELATED"/>
    <property type="match status" value="1"/>
</dbReference>
<evidence type="ECO:0000256" key="5">
    <source>
        <dbReference type="ARBA" id="ARBA00023136"/>
    </source>
</evidence>
<sequence>MRELSKLIAKRSKLILVIAILLLIPSAIGFLKTDINYDILSYLPDNLSTTQAEKILKEDFNCGSLAMLIVENMEDKDVSKLKEKVSKVDGVVDVLWIDDFLDLSVPKEMLPKDINDLLYTDNSTLMVIKLEEGSASLKTLNAVESIRNITGNQAFLSGMASIIKDTKDISDKETPLYVVIAVILTLIVLSFTMDSYVTPFIFLLSIGFAIIYNFGSNIIFGEISYITKALSAVLQLGVTMDYSIFLLHRYDEERDKYDSHIDAMSIAIQNTTTSIFGSSLTTIAGFLALCAMDLALGMDMGLVMAKGVLLGVICTVTVLPALILIFDKQIHKYKHRPILPTFKKSSEIVVKHYKKLVVLFLLLFIPSIIGSTNAKVYYNLDESLPDNLPSIIATNKLKKDYNMNSTNIVLVKDSLKPYKVEQMIKEIENLDGINSVVALEKIIGPSVVQDILPSNLLNSVKAGGYEQLIVNSKYRAATDEAGIQIKKLNEIVHKYDKNGLIGGEAPLTDDLIKIADTDFKTVSFVSIIAIFVIIAVVFKSISLPVILVLAIESAIFINLGIPYYTNTIEPFIASIVIGTIQLGATVDYAILLTSRYKEELSVNENKFEAMRISIQSSARSIVTSALSFFSATIGVGLISKLEMISALCSLMARGAIISMFIIIFMLPAILLTFNSLIIKTSKNFIPKKSSNLNKGEI</sequence>
<dbReference type="OrthoDB" id="9782006at2"/>
<keyword evidence="3 6" id="KW-0812">Transmembrane</keyword>
<dbReference type="Gene3D" id="1.20.1640.10">
    <property type="entry name" value="Multidrug efflux transporter AcrB transmembrane domain"/>
    <property type="match status" value="2"/>
</dbReference>
<dbReference type="Proteomes" id="UP000049127">
    <property type="component" value="Unassembled WGS sequence"/>
</dbReference>
<keyword evidence="4 6" id="KW-1133">Transmembrane helix</keyword>
<feature type="domain" description="SSD" evidence="7">
    <location>
        <begin position="525"/>
        <end position="672"/>
    </location>
</feature>
<evidence type="ECO:0000313" key="8">
    <source>
        <dbReference type="EMBL" id="CEQ02794.1"/>
    </source>
</evidence>
<evidence type="ECO:0000256" key="1">
    <source>
        <dbReference type="ARBA" id="ARBA00004651"/>
    </source>
</evidence>